<sequence length="361" mass="41675">MNFLKRKNTKGDKTYYYYDFGRAKGQRPATGIFVYTKPKDQTQKNHNKQALALLEVKKSQVIIEQQSIGTAFIPAHKFKENFLDYYQEYVNNNRRDGNRHLESSLKQFRLFVGVTFISPADITENTCKAFRRFLLDKYTGETPSDYYTRFKWVLAAATADGYFRINPSEKVAARSNPSIRLKEHLEVPEYLELLNTPCTNEEVKNAFIFCCYTGLRWVDVKRLQINQISGTKLTTRIIQAKTGLPVTLTLHPIARMIVEKRRFSTTGLLFRLPTADGANKVLERWISATGIGKYITWSCARLSFAILLKDKLVDDPTIAYLMGHSTTKQVQKTYKRHRPADQQNSIEQLPTPELLPYFLTL</sequence>
<dbReference type="Gene3D" id="1.10.443.10">
    <property type="entry name" value="Intergrase catalytic core"/>
    <property type="match status" value="1"/>
</dbReference>
<dbReference type="Gene3D" id="1.10.150.130">
    <property type="match status" value="1"/>
</dbReference>
<dbReference type="InterPro" id="IPR011010">
    <property type="entry name" value="DNA_brk_join_enz"/>
</dbReference>
<feature type="domain" description="Tyr recombinase" evidence="3">
    <location>
        <begin position="180"/>
        <end position="347"/>
    </location>
</feature>
<dbReference type="GO" id="GO:0003677">
    <property type="term" value="F:DNA binding"/>
    <property type="evidence" value="ECO:0007669"/>
    <property type="project" value="UniProtKB-KW"/>
</dbReference>
<evidence type="ECO:0000256" key="1">
    <source>
        <dbReference type="ARBA" id="ARBA00023125"/>
    </source>
</evidence>
<dbReference type="InterPro" id="IPR010998">
    <property type="entry name" value="Integrase_recombinase_N"/>
</dbReference>
<evidence type="ECO:0000313" key="5">
    <source>
        <dbReference type="Proteomes" id="UP000184420"/>
    </source>
</evidence>
<dbReference type="GO" id="GO:0015074">
    <property type="term" value="P:DNA integration"/>
    <property type="evidence" value="ECO:0007669"/>
    <property type="project" value="InterPro"/>
</dbReference>
<protein>
    <submittedName>
        <fullName evidence="4">Site-specific recombinase XerD</fullName>
    </submittedName>
</protein>
<dbReference type="Pfam" id="PF13102">
    <property type="entry name" value="Phage_int_SAM_5"/>
    <property type="match status" value="1"/>
</dbReference>
<evidence type="ECO:0000259" key="3">
    <source>
        <dbReference type="PROSITE" id="PS51898"/>
    </source>
</evidence>
<dbReference type="RefSeq" id="WP_073081056.1">
    <property type="nucleotide sequence ID" value="NZ_FRBL01000004.1"/>
</dbReference>
<name>A0A1M7CJS7_9BACT</name>
<keyword evidence="5" id="KW-1185">Reference proteome</keyword>
<evidence type="ECO:0000256" key="2">
    <source>
        <dbReference type="ARBA" id="ARBA00023172"/>
    </source>
</evidence>
<keyword evidence="2" id="KW-0233">DNA recombination</keyword>
<proteinExistence type="predicted"/>
<dbReference type="PROSITE" id="PS51898">
    <property type="entry name" value="TYR_RECOMBINASE"/>
    <property type="match status" value="1"/>
</dbReference>
<dbReference type="CDD" id="cd01185">
    <property type="entry name" value="INTN1_C_like"/>
    <property type="match status" value="1"/>
</dbReference>
<dbReference type="GO" id="GO:0006310">
    <property type="term" value="P:DNA recombination"/>
    <property type="evidence" value="ECO:0007669"/>
    <property type="project" value="UniProtKB-KW"/>
</dbReference>
<dbReference type="Pfam" id="PF00589">
    <property type="entry name" value="Phage_integrase"/>
    <property type="match status" value="1"/>
</dbReference>
<organism evidence="4 5">
    <name type="scientific">Chitinophaga jiangningensis</name>
    <dbReference type="NCBI Taxonomy" id="1419482"/>
    <lineage>
        <taxon>Bacteria</taxon>
        <taxon>Pseudomonadati</taxon>
        <taxon>Bacteroidota</taxon>
        <taxon>Chitinophagia</taxon>
        <taxon>Chitinophagales</taxon>
        <taxon>Chitinophagaceae</taxon>
        <taxon>Chitinophaga</taxon>
    </lineage>
</organism>
<dbReference type="InterPro" id="IPR013762">
    <property type="entry name" value="Integrase-like_cat_sf"/>
</dbReference>
<dbReference type="EMBL" id="FRBL01000004">
    <property type="protein sequence ID" value="SHL67417.1"/>
    <property type="molecule type" value="Genomic_DNA"/>
</dbReference>
<dbReference type="InterPro" id="IPR025269">
    <property type="entry name" value="SAM-like_dom"/>
</dbReference>
<reference evidence="4 5" key="1">
    <citation type="submission" date="2016-11" db="EMBL/GenBank/DDBJ databases">
        <authorList>
            <person name="Jaros S."/>
            <person name="Januszkiewicz K."/>
            <person name="Wedrychowicz H."/>
        </authorList>
    </citation>
    <scope>NUCLEOTIDE SEQUENCE [LARGE SCALE GENOMIC DNA]</scope>
    <source>
        <strain evidence="4 5">DSM 27406</strain>
    </source>
</reference>
<accession>A0A1M7CJS7</accession>
<dbReference type="InterPro" id="IPR002104">
    <property type="entry name" value="Integrase_catalytic"/>
</dbReference>
<keyword evidence="1" id="KW-0238">DNA-binding</keyword>
<dbReference type="AlphaFoldDB" id="A0A1M7CJS7"/>
<gene>
    <name evidence="4" type="ORF">SAMN05444266_104356</name>
</gene>
<dbReference type="Proteomes" id="UP000184420">
    <property type="component" value="Unassembled WGS sequence"/>
</dbReference>
<dbReference type="STRING" id="1419482.SAMN05444266_104356"/>
<dbReference type="OrthoDB" id="9806835at2"/>
<dbReference type="SUPFAM" id="SSF56349">
    <property type="entry name" value="DNA breaking-rejoining enzymes"/>
    <property type="match status" value="1"/>
</dbReference>
<evidence type="ECO:0000313" key="4">
    <source>
        <dbReference type="EMBL" id="SHL67417.1"/>
    </source>
</evidence>